<organism evidence="4 5">
    <name type="scientific">Novosphingobium pokkalii</name>
    <dbReference type="NCBI Taxonomy" id="1770194"/>
    <lineage>
        <taxon>Bacteria</taxon>
        <taxon>Pseudomonadati</taxon>
        <taxon>Pseudomonadota</taxon>
        <taxon>Alphaproteobacteria</taxon>
        <taxon>Sphingomonadales</taxon>
        <taxon>Sphingomonadaceae</taxon>
        <taxon>Novosphingobium</taxon>
    </lineage>
</organism>
<dbReference type="EC" id="1.14.13.-" evidence="4"/>
<comment type="caution">
    <text evidence="4">The sequence shown here is derived from an EMBL/GenBank/DDBJ whole genome shotgun (WGS) entry which is preliminary data.</text>
</comment>
<evidence type="ECO:0000313" key="4">
    <source>
        <dbReference type="EMBL" id="MFC3672179.1"/>
    </source>
</evidence>
<dbReference type="PRINTS" id="PR00411">
    <property type="entry name" value="PNDRDTASEI"/>
</dbReference>
<gene>
    <name evidence="4" type="ORF">ACFOOT_12175</name>
</gene>
<dbReference type="GO" id="GO:0004497">
    <property type="term" value="F:monooxygenase activity"/>
    <property type="evidence" value="ECO:0007669"/>
    <property type="project" value="UniProtKB-KW"/>
</dbReference>
<dbReference type="Pfam" id="PF13738">
    <property type="entry name" value="Pyr_redox_3"/>
    <property type="match status" value="1"/>
</dbReference>
<comment type="similarity">
    <text evidence="2">Belongs to the FAD-binding monooxygenase family.</text>
</comment>
<dbReference type="InterPro" id="IPR036188">
    <property type="entry name" value="FAD/NAD-bd_sf"/>
</dbReference>
<dbReference type="Proteomes" id="UP001595683">
    <property type="component" value="Unassembled WGS sequence"/>
</dbReference>
<name>A0ABV7V463_9SPHN</name>
<evidence type="ECO:0000256" key="3">
    <source>
        <dbReference type="ARBA" id="ARBA00023033"/>
    </source>
</evidence>
<sequence>MTQAPDLDVAIIGAGISGISMAAHIARDCPGRRFAVLERRAAVGGTWDLFRYPGVRSDSDMHTLGFGFAPWRGADAIADGAAIRDYLNEVVAQHDLAQHIRTGTQVTAAEWDSTAACWRLDWKTEGQGGAQGTAGHLTARFLVLAAGYYDHDAAHDPALPGQAEFAGPMVLPQFWPQDLDVAGKRVVVIGSGATAATLVPALAQRGAQVTMLQRTPTWFIASPRRDRLAHLLNRVLPAPLAARLVRWRNIRLGAWFYNRARQAPGKVGAWLKRRAARALGPAWDEVAFTPPYGPWQQRLCLVPDGDLFAAIRSGQARVVTGRIARIERDGISLENGGLENGGRLAADVIVKATGLKLAVAGKIALRRDGVAINLADHLHYKDCMLSNLPNLVQVFGYLNASWTLRADLVAAFTARVLNHMAQTGAQVATPVLPADHGLEIDETPAFSSGYLLRGQHLLPRSSTERRWRLNHDYLSDRAFLRRDPLEDGVLRFDHAPPRLAPWPDCAIDTPR</sequence>
<dbReference type="InterPro" id="IPR051820">
    <property type="entry name" value="FAD-binding_MO"/>
</dbReference>
<dbReference type="PANTHER" id="PTHR43872">
    <property type="entry name" value="MONOOXYGENASE, PUTATIVE (AFU_ORTHOLOGUE AFUA_8G02570)-RELATED"/>
    <property type="match status" value="1"/>
</dbReference>
<dbReference type="SUPFAM" id="SSF51905">
    <property type="entry name" value="FAD/NAD(P)-binding domain"/>
    <property type="match status" value="1"/>
</dbReference>
<keyword evidence="4" id="KW-0560">Oxidoreductase</keyword>
<proteinExistence type="inferred from homology"/>
<keyword evidence="3 4" id="KW-0503">Monooxygenase</keyword>
<comment type="cofactor">
    <cofactor evidence="1">
        <name>FAD</name>
        <dbReference type="ChEBI" id="CHEBI:57692"/>
    </cofactor>
</comment>
<keyword evidence="5" id="KW-1185">Reference proteome</keyword>
<reference evidence="5" key="1">
    <citation type="journal article" date="2019" name="Int. J. Syst. Evol. Microbiol.">
        <title>The Global Catalogue of Microorganisms (GCM) 10K type strain sequencing project: providing services to taxonomists for standard genome sequencing and annotation.</title>
        <authorList>
            <consortium name="The Broad Institute Genomics Platform"/>
            <consortium name="The Broad Institute Genome Sequencing Center for Infectious Disease"/>
            <person name="Wu L."/>
            <person name="Ma J."/>
        </authorList>
    </citation>
    <scope>NUCLEOTIDE SEQUENCE [LARGE SCALE GENOMIC DNA]</scope>
    <source>
        <strain evidence="5">KCTC 42224</strain>
    </source>
</reference>
<dbReference type="PANTHER" id="PTHR43872:SF1">
    <property type="entry name" value="MONOOXYGENASE, PUTATIVE (AFU_ORTHOLOGUE AFUA_8G02570)-RELATED"/>
    <property type="match status" value="1"/>
</dbReference>
<evidence type="ECO:0000256" key="1">
    <source>
        <dbReference type="ARBA" id="ARBA00001974"/>
    </source>
</evidence>
<accession>A0ABV7V463</accession>
<evidence type="ECO:0000256" key="2">
    <source>
        <dbReference type="ARBA" id="ARBA00010139"/>
    </source>
</evidence>
<protein>
    <submittedName>
        <fullName evidence="4">Flavin-containing monooxygenase</fullName>
        <ecNumber evidence="4">1.14.13.-</ecNumber>
    </submittedName>
</protein>
<dbReference type="EMBL" id="JBHRYE010000020">
    <property type="protein sequence ID" value="MFC3672179.1"/>
    <property type="molecule type" value="Genomic_DNA"/>
</dbReference>
<dbReference type="Gene3D" id="3.50.50.60">
    <property type="entry name" value="FAD/NAD(P)-binding domain"/>
    <property type="match status" value="1"/>
</dbReference>
<evidence type="ECO:0000313" key="5">
    <source>
        <dbReference type="Proteomes" id="UP001595683"/>
    </source>
</evidence>
<dbReference type="RefSeq" id="WP_268249451.1">
    <property type="nucleotide sequence ID" value="NZ_BMZP01000019.1"/>
</dbReference>